<evidence type="ECO:0000313" key="9">
    <source>
        <dbReference type="EMBL" id="KPL73994.1"/>
    </source>
</evidence>
<evidence type="ECO:0000256" key="2">
    <source>
        <dbReference type="ARBA" id="ARBA00022741"/>
    </source>
</evidence>
<evidence type="ECO:0000259" key="7">
    <source>
        <dbReference type="SMART" id="SM00864"/>
    </source>
</evidence>
<keyword evidence="4 5" id="KW-0717">Septation</keyword>
<evidence type="ECO:0000256" key="5">
    <source>
        <dbReference type="HAMAP-Rule" id="MF_00909"/>
    </source>
</evidence>
<dbReference type="HAMAP" id="MF_00909">
    <property type="entry name" value="FtsZ"/>
    <property type="match status" value="1"/>
</dbReference>
<dbReference type="PANTHER" id="PTHR30314:SF3">
    <property type="entry name" value="MITOCHONDRIAL DIVISION PROTEIN FSZA"/>
    <property type="match status" value="1"/>
</dbReference>
<comment type="function">
    <text evidence="5">Essential cell division protein that forms a contractile ring structure (Z ring) at the future cell division site. The regulation of the ring assembly controls the timing and the location of cell division. One of the functions of the FtsZ ring is to recruit other cell division proteins to the septum to produce a new cell wall between the dividing cells. Binds GTP and shows GTPase activity.</text>
</comment>
<dbReference type="InterPro" id="IPR037103">
    <property type="entry name" value="Tubulin/FtsZ-like_C"/>
</dbReference>
<feature type="binding site" evidence="5">
    <location>
        <position position="194"/>
    </location>
    <ligand>
        <name>GTP</name>
        <dbReference type="ChEBI" id="CHEBI:37565"/>
    </ligand>
</feature>
<feature type="binding site" evidence="5">
    <location>
        <begin position="28"/>
        <end position="32"/>
    </location>
    <ligand>
        <name>GTP</name>
        <dbReference type="ChEBI" id="CHEBI:37565"/>
    </ligand>
</feature>
<dbReference type="CDD" id="cd02201">
    <property type="entry name" value="FtsZ_type1"/>
    <property type="match status" value="1"/>
</dbReference>
<dbReference type="SMART" id="SM00864">
    <property type="entry name" value="Tubulin"/>
    <property type="match status" value="1"/>
</dbReference>
<proteinExistence type="inferred from homology"/>
<dbReference type="SMART" id="SM00865">
    <property type="entry name" value="Tubulin_C"/>
    <property type="match status" value="1"/>
</dbReference>
<evidence type="ECO:0000256" key="1">
    <source>
        <dbReference type="ARBA" id="ARBA00009690"/>
    </source>
</evidence>
<evidence type="ECO:0000256" key="3">
    <source>
        <dbReference type="ARBA" id="ARBA00023134"/>
    </source>
</evidence>
<dbReference type="PATRIC" id="fig|360411.5.peg.2572"/>
<keyword evidence="2 5" id="KW-0547">Nucleotide-binding</keyword>
<keyword evidence="3 5" id="KW-0342">GTP-binding</keyword>
<dbReference type="GO" id="GO:0003924">
    <property type="term" value="F:GTPase activity"/>
    <property type="evidence" value="ECO:0007669"/>
    <property type="project" value="UniProtKB-UniRule"/>
</dbReference>
<accession>A0A0N8GM10</accession>
<keyword evidence="5" id="KW-0132">Cell division</keyword>
<keyword evidence="10" id="KW-1185">Reference proteome</keyword>
<dbReference type="GO" id="GO:0032153">
    <property type="term" value="C:cell division site"/>
    <property type="evidence" value="ECO:0007669"/>
    <property type="project" value="UniProtKB-UniRule"/>
</dbReference>
<dbReference type="Pfam" id="PF12327">
    <property type="entry name" value="FtsZ_C"/>
    <property type="match status" value="1"/>
</dbReference>
<comment type="caution">
    <text evidence="9">The sequence shown here is derived from an EMBL/GenBank/DDBJ whole genome shotgun (WGS) entry which is preliminary data.</text>
</comment>
<evidence type="ECO:0000313" key="10">
    <source>
        <dbReference type="Proteomes" id="UP000050514"/>
    </source>
</evidence>
<keyword evidence="5" id="KW-0131">Cell cycle</keyword>
<dbReference type="EMBL" id="LGHJ01000019">
    <property type="protein sequence ID" value="KPL73994.1"/>
    <property type="molecule type" value="Genomic_DNA"/>
</dbReference>
<feature type="binding site" evidence="5">
    <location>
        <position position="146"/>
    </location>
    <ligand>
        <name>GTP</name>
        <dbReference type="ChEBI" id="CHEBI:37565"/>
    </ligand>
</feature>
<dbReference type="InterPro" id="IPR008280">
    <property type="entry name" value="Tub_FtsZ_C"/>
</dbReference>
<dbReference type="AlphaFoldDB" id="A0A0N8GM10"/>
<dbReference type="InterPro" id="IPR003008">
    <property type="entry name" value="Tubulin_FtsZ_GTPase"/>
</dbReference>
<keyword evidence="5" id="KW-0963">Cytoplasm</keyword>
<dbReference type="GO" id="GO:0005525">
    <property type="term" value="F:GTP binding"/>
    <property type="evidence" value="ECO:0007669"/>
    <property type="project" value="UniProtKB-UniRule"/>
</dbReference>
<gene>
    <name evidence="5" type="primary">ftsZ</name>
    <name evidence="9" type="ORF">AC812_14355</name>
</gene>
<dbReference type="GO" id="GO:0000917">
    <property type="term" value="P:division septum assembly"/>
    <property type="evidence" value="ECO:0007669"/>
    <property type="project" value="UniProtKB-KW"/>
</dbReference>
<feature type="binding site" evidence="5">
    <location>
        <begin position="115"/>
        <end position="117"/>
    </location>
    <ligand>
        <name>GTP</name>
        <dbReference type="ChEBI" id="CHEBI:37565"/>
    </ligand>
</feature>
<dbReference type="NCBIfam" id="TIGR00065">
    <property type="entry name" value="ftsZ"/>
    <property type="match status" value="1"/>
</dbReference>
<dbReference type="GO" id="GO:0051258">
    <property type="term" value="P:protein polymerization"/>
    <property type="evidence" value="ECO:0007669"/>
    <property type="project" value="UniProtKB-UniRule"/>
</dbReference>
<sequence>MTIHTPTSQSSSPSGLHKPILKVIGLGGGGSNAINRMIELGINGVEFIAANTDAQALKNSLAPTKIQLGPRLTRGLGAGGDWKIGEAAAEESYKELNAALAGADMVFLTAGMGGGTGTGAISIAARVARALGAVTVAVVTTPFGFEIGRRQVNAREGLARLRPYTDTLITIPNDRLLKIASRDLTLEMAFRLADDVLRQGIQGISELITEPGLINVDFAHIRTVMQSGGGSLLSIGFGQGERKAQKAIEQALHHPLIDDIHLENVSGIIVNFTAGSDLTFMEVMEALTDLQEKTSNQAEIIPGVITDERMGDRVQVIMVLTGIGATPIEVPKITTRPAQQPETVTAAAPSPRSLPVMERAEASPTQEPATIQADLDIPAFLRRRIR</sequence>
<comment type="subcellular location">
    <subcellularLocation>
        <location evidence="5">Cytoplasm</location>
    </subcellularLocation>
    <text evidence="5">Assembles at midcell at the inner surface of the cytoplasmic membrane.</text>
</comment>
<dbReference type="Gene3D" id="3.30.1330.20">
    <property type="entry name" value="Tubulin/FtsZ, C-terminal domain"/>
    <property type="match status" value="1"/>
</dbReference>
<comment type="subunit">
    <text evidence="5">Homodimer. Polymerizes to form a dynamic ring structure in a strictly GTP-dependent manner. Interacts directly with several other division proteins.</text>
</comment>
<dbReference type="GO" id="GO:0005737">
    <property type="term" value="C:cytoplasm"/>
    <property type="evidence" value="ECO:0007669"/>
    <property type="project" value="UniProtKB-SubCell"/>
</dbReference>
<dbReference type="PRINTS" id="PR00423">
    <property type="entry name" value="CELLDVISFTSZ"/>
</dbReference>
<protein>
    <recommendedName>
        <fullName evidence="5 6">Cell division protein FtsZ</fullName>
    </recommendedName>
</protein>
<name>A0A0N8GM10_9CHLR</name>
<dbReference type="SUPFAM" id="SSF52490">
    <property type="entry name" value="Tubulin nucleotide-binding domain-like"/>
    <property type="match status" value="1"/>
</dbReference>
<dbReference type="Pfam" id="PF00091">
    <property type="entry name" value="Tubulin"/>
    <property type="match status" value="1"/>
</dbReference>
<comment type="similarity">
    <text evidence="1 5">Belongs to the FtsZ family.</text>
</comment>
<evidence type="ECO:0000256" key="6">
    <source>
        <dbReference type="NCBIfam" id="TIGR00065"/>
    </source>
</evidence>
<feature type="domain" description="Tubulin/FtsZ 2-layer sandwich" evidence="8">
    <location>
        <begin position="214"/>
        <end position="332"/>
    </location>
</feature>
<feature type="domain" description="Tubulin/FtsZ GTPase" evidence="7">
    <location>
        <begin position="20"/>
        <end position="212"/>
    </location>
</feature>
<dbReference type="STRING" id="360411.AC812_14355"/>
<dbReference type="InterPro" id="IPR000158">
    <property type="entry name" value="Cell_div_FtsZ"/>
</dbReference>
<dbReference type="FunFam" id="3.40.50.1440:FF:000001">
    <property type="entry name" value="Cell division protein FtsZ"/>
    <property type="match status" value="1"/>
</dbReference>
<dbReference type="PANTHER" id="PTHR30314">
    <property type="entry name" value="CELL DIVISION PROTEIN FTSZ-RELATED"/>
    <property type="match status" value="1"/>
</dbReference>
<dbReference type="InterPro" id="IPR018316">
    <property type="entry name" value="Tubulin/FtsZ_2-layer-sand-dom"/>
</dbReference>
<dbReference type="SUPFAM" id="SSF55307">
    <property type="entry name" value="Tubulin C-terminal domain-like"/>
    <property type="match status" value="1"/>
</dbReference>
<reference evidence="9 10" key="1">
    <citation type="submission" date="2015-07" db="EMBL/GenBank/DDBJ databases">
        <title>Draft genome of Bellilinea caldifistulae DSM 17877.</title>
        <authorList>
            <person name="Hemp J."/>
            <person name="Ward L.M."/>
            <person name="Pace L.A."/>
            <person name="Fischer W.W."/>
        </authorList>
    </citation>
    <scope>NUCLEOTIDE SEQUENCE [LARGE SCALE GENOMIC DNA]</scope>
    <source>
        <strain evidence="9 10">GOMI-1</strain>
    </source>
</reference>
<dbReference type="InterPro" id="IPR024757">
    <property type="entry name" value="FtsZ_C"/>
</dbReference>
<dbReference type="Gene3D" id="3.40.50.1440">
    <property type="entry name" value="Tubulin/FtsZ, GTPase domain"/>
    <property type="match status" value="1"/>
</dbReference>
<dbReference type="GO" id="GO:0043093">
    <property type="term" value="P:FtsZ-dependent cytokinesis"/>
    <property type="evidence" value="ECO:0007669"/>
    <property type="project" value="UniProtKB-UniRule"/>
</dbReference>
<dbReference type="InterPro" id="IPR036525">
    <property type="entry name" value="Tubulin/FtsZ_GTPase_sf"/>
</dbReference>
<evidence type="ECO:0000259" key="8">
    <source>
        <dbReference type="SMART" id="SM00865"/>
    </source>
</evidence>
<dbReference type="InterPro" id="IPR045061">
    <property type="entry name" value="FtsZ/CetZ"/>
</dbReference>
<dbReference type="Proteomes" id="UP000050514">
    <property type="component" value="Unassembled WGS sequence"/>
</dbReference>
<evidence type="ECO:0000256" key="4">
    <source>
        <dbReference type="ARBA" id="ARBA00023210"/>
    </source>
</evidence>
<dbReference type="OrthoDB" id="9813375at2"/>
<feature type="binding site" evidence="5">
    <location>
        <position position="150"/>
    </location>
    <ligand>
        <name>GTP</name>
        <dbReference type="ChEBI" id="CHEBI:37565"/>
    </ligand>
</feature>
<organism evidence="9 10">
    <name type="scientific">Bellilinea caldifistulae</name>
    <dbReference type="NCBI Taxonomy" id="360411"/>
    <lineage>
        <taxon>Bacteria</taxon>
        <taxon>Bacillati</taxon>
        <taxon>Chloroflexota</taxon>
        <taxon>Anaerolineae</taxon>
        <taxon>Anaerolineales</taxon>
        <taxon>Anaerolineaceae</taxon>
        <taxon>Bellilinea</taxon>
    </lineage>
</organism>